<gene>
    <name evidence="1" type="ORF">EI684_12335</name>
</gene>
<protein>
    <submittedName>
        <fullName evidence="1">Uncharacterized protein</fullName>
    </submittedName>
</protein>
<accession>A0A426TYP0</accession>
<name>A0A426TYP0_9CHLR</name>
<evidence type="ECO:0000313" key="2">
    <source>
        <dbReference type="Proteomes" id="UP000280307"/>
    </source>
</evidence>
<dbReference type="EMBL" id="RSAS01000483">
    <property type="protein sequence ID" value="RRR70939.1"/>
    <property type="molecule type" value="Genomic_DNA"/>
</dbReference>
<sequence>MQQTIKIRQLSEQETATLIRSDEFNNLQPSLCRKCGNRESFSRMVFWIGGVPKAKQKDNDTRSLIAYHLKQREGIEHVFFKNHSKRFYADSARCTSCGSTTIEFDIELTDEMIAVAAKLVGRSFEEVKREMAIIAERLAQGKEKGK</sequence>
<comment type="caution">
    <text evidence="1">The sequence shown here is derived from an EMBL/GenBank/DDBJ whole genome shotgun (WGS) entry which is preliminary data.</text>
</comment>
<proteinExistence type="predicted"/>
<organism evidence="1 2">
    <name type="scientific">Candidatus Viridilinea halotolerans</name>
    <dbReference type="NCBI Taxonomy" id="2491704"/>
    <lineage>
        <taxon>Bacteria</taxon>
        <taxon>Bacillati</taxon>
        <taxon>Chloroflexota</taxon>
        <taxon>Chloroflexia</taxon>
        <taxon>Chloroflexales</taxon>
        <taxon>Chloroflexineae</taxon>
        <taxon>Oscillochloridaceae</taxon>
        <taxon>Candidatus Viridilinea</taxon>
    </lineage>
</organism>
<dbReference type="Proteomes" id="UP000280307">
    <property type="component" value="Unassembled WGS sequence"/>
</dbReference>
<dbReference type="AlphaFoldDB" id="A0A426TYP0"/>
<evidence type="ECO:0000313" key="1">
    <source>
        <dbReference type="EMBL" id="RRR70939.1"/>
    </source>
</evidence>
<reference evidence="1 2" key="1">
    <citation type="submission" date="2018-12" db="EMBL/GenBank/DDBJ databases">
        <title>Genome Sequence of Candidatus Viridilinea halotolerans isolated from saline sulfide-rich spring.</title>
        <authorList>
            <person name="Grouzdev D.S."/>
            <person name="Burganskaya E.I."/>
            <person name="Krutkina M.S."/>
            <person name="Sukhacheva M.V."/>
            <person name="Gorlenko V.M."/>
        </authorList>
    </citation>
    <scope>NUCLEOTIDE SEQUENCE [LARGE SCALE GENOMIC DNA]</scope>
    <source>
        <strain evidence="1">Chok-6</strain>
    </source>
</reference>